<name>A0A1I9G9V9_BRUMA</name>
<sequence>MARLPLEFSGVSHTALTPNGSQDALSLLGGQLEKVNSLLSIPVLEQSPYLVSGEALWRPMVNDLDPPWPTLLVFLRACIIQHRKSYRGARAVTSGAQRLHMRESATLLPALRGAYTKKCKHGLEAGGQPEINKPLVLQLWRRPGPHSVVEHVASMPKALGSVSSTTINKATTKENPL</sequence>
<reference evidence="1" key="1">
    <citation type="journal article" date="2007" name="Science">
        <title>Draft genome of the filarial nematode parasite Brugia malayi.</title>
        <authorList>
            <person name="Ghedin E."/>
            <person name="Wang S."/>
            <person name="Spiro D."/>
            <person name="Caler E."/>
            <person name="Zhao Q."/>
            <person name="Crabtree J."/>
            <person name="Allen J.E."/>
            <person name="Delcher A.L."/>
            <person name="Guiliano D.B."/>
            <person name="Miranda-Saavedra D."/>
            <person name="Angiuoli S.V."/>
            <person name="Creasy T."/>
            <person name="Amedeo P."/>
            <person name="Haas B."/>
            <person name="El-Sayed N.M."/>
            <person name="Wortman J.R."/>
            <person name="Feldblyum T."/>
            <person name="Tallon L."/>
            <person name="Schatz M."/>
            <person name="Shumway M."/>
            <person name="Koo H."/>
            <person name="Salzberg S.L."/>
            <person name="Schobel S."/>
            <person name="Pertea M."/>
            <person name="Pop M."/>
            <person name="White O."/>
            <person name="Barton G.J."/>
            <person name="Carlow C.K."/>
            <person name="Crawford M.J."/>
            <person name="Daub J."/>
            <person name="Dimmic M.W."/>
            <person name="Estes C.F."/>
            <person name="Foster J.M."/>
            <person name="Ganatra M."/>
            <person name="Gregory W.F."/>
            <person name="Johnson N.M."/>
            <person name="Jin J."/>
            <person name="Komuniecki R."/>
            <person name="Korf I."/>
            <person name="Kumar S."/>
            <person name="Laney S."/>
            <person name="Li B.W."/>
            <person name="Li W."/>
            <person name="Lindblom T.H."/>
            <person name="Lustigman S."/>
            <person name="Ma D."/>
            <person name="Maina C.V."/>
            <person name="Martin D.M."/>
            <person name="McCarter J.P."/>
            <person name="McReynolds L."/>
            <person name="Mitreva M."/>
            <person name="Nutman T.B."/>
            <person name="Parkinson J."/>
            <person name="Peregrin-Alvarez J.M."/>
            <person name="Poole C."/>
            <person name="Ren Q."/>
            <person name="Saunders L."/>
            <person name="Sluder A.E."/>
            <person name="Smith K."/>
            <person name="Stanke M."/>
            <person name="Unnasch T.R."/>
            <person name="Ware J."/>
            <person name="Wei A.D."/>
            <person name="Weil G."/>
            <person name="Williams D.J."/>
            <person name="Zhang Y."/>
            <person name="Williams S.A."/>
            <person name="Fraser-Liggett C."/>
            <person name="Slatko B."/>
            <person name="Blaxter M.L."/>
            <person name="Scott A.L."/>
        </authorList>
    </citation>
    <scope>NUCLEOTIDE SEQUENCE</scope>
    <source>
        <strain evidence="1">FR3</strain>
    </source>
</reference>
<gene>
    <name evidence="1" type="primary">Bm11848</name>
    <name evidence="1" type="ORF">BM_Bm11848</name>
</gene>
<dbReference type="EMBL" id="LN860545">
    <property type="protein sequence ID" value="CDQ07538.1"/>
    <property type="molecule type" value="Genomic_DNA"/>
</dbReference>
<accession>A0A1I9G9V9</accession>
<dbReference type="AlphaFoldDB" id="A0A1I9G9V9"/>
<reference evidence="1" key="2">
    <citation type="submission" date="2012-12" db="EMBL/GenBank/DDBJ databases">
        <authorList>
            <consortium name="WormBase Consortium"/>
            <person name="Ghedin E."/>
            <person name="Paulini M."/>
        </authorList>
    </citation>
    <scope>NUCLEOTIDE SEQUENCE</scope>
    <source>
        <strain evidence="1">FR3</strain>
    </source>
</reference>
<protein>
    <submittedName>
        <fullName evidence="1">Bm11848</fullName>
    </submittedName>
</protein>
<proteinExistence type="predicted"/>
<evidence type="ECO:0000313" key="1">
    <source>
        <dbReference type="EMBL" id="CDQ07538.1"/>
    </source>
</evidence>
<organism evidence="1">
    <name type="scientific">Brugia malayi</name>
    <name type="common">Filarial nematode worm</name>
    <dbReference type="NCBI Taxonomy" id="6279"/>
    <lineage>
        <taxon>Eukaryota</taxon>
        <taxon>Metazoa</taxon>
        <taxon>Ecdysozoa</taxon>
        <taxon>Nematoda</taxon>
        <taxon>Chromadorea</taxon>
        <taxon>Rhabditida</taxon>
        <taxon>Spirurina</taxon>
        <taxon>Spiruromorpha</taxon>
        <taxon>Filarioidea</taxon>
        <taxon>Onchocercidae</taxon>
        <taxon>Brugia</taxon>
    </lineage>
</organism>